<comment type="caution">
    <text evidence="1">The sequence shown here is derived from an EMBL/GenBank/DDBJ whole genome shotgun (WGS) entry which is preliminary data.</text>
</comment>
<reference evidence="1 2" key="1">
    <citation type="submission" date="2024-01" db="EMBL/GenBank/DDBJ databases">
        <title>The genomes of 5 underutilized Papilionoideae crops provide insights into root nodulation and disease resistanc.</title>
        <authorList>
            <person name="Jiang F."/>
        </authorList>
    </citation>
    <scope>NUCLEOTIDE SEQUENCE [LARGE SCALE GENOMIC DNA]</scope>
    <source>
        <strain evidence="1">LVBAO_FW01</strain>
        <tissue evidence="1">Leaves</tissue>
    </source>
</reference>
<dbReference type="EMBL" id="JAYMYQ010000010">
    <property type="protein sequence ID" value="KAK7307428.1"/>
    <property type="molecule type" value="Genomic_DNA"/>
</dbReference>
<dbReference type="Proteomes" id="UP001367508">
    <property type="component" value="Unassembled WGS sequence"/>
</dbReference>
<gene>
    <name evidence="1" type="ORF">VNO77_40481</name>
</gene>
<accession>A0AAN9PRZ1</accession>
<dbReference type="AlphaFoldDB" id="A0AAN9PRZ1"/>
<evidence type="ECO:0000313" key="1">
    <source>
        <dbReference type="EMBL" id="KAK7307428.1"/>
    </source>
</evidence>
<organism evidence="1 2">
    <name type="scientific">Canavalia gladiata</name>
    <name type="common">Sword bean</name>
    <name type="synonym">Dolichos gladiatus</name>
    <dbReference type="NCBI Taxonomy" id="3824"/>
    <lineage>
        <taxon>Eukaryota</taxon>
        <taxon>Viridiplantae</taxon>
        <taxon>Streptophyta</taxon>
        <taxon>Embryophyta</taxon>
        <taxon>Tracheophyta</taxon>
        <taxon>Spermatophyta</taxon>
        <taxon>Magnoliopsida</taxon>
        <taxon>eudicotyledons</taxon>
        <taxon>Gunneridae</taxon>
        <taxon>Pentapetalae</taxon>
        <taxon>rosids</taxon>
        <taxon>fabids</taxon>
        <taxon>Fabales</taxon>
        <taxon>Fabaceae</taxon>
        <taxon>Papilionoideae</taxon>
        <taxon>50 kb inversion clade</taxon>
        <taxon>NPAAA clade</taxon>
        <taxon>indigoferoid/millettioid clade</taxon>
        <taxon>Phaseoleae</taxon>
        <taxon>Canavalia</taxon>
    </lineage>
</organism>
<protein>
    <submittedName>
        <fullName evidence="1">Uncharacterized protein</fullName>
    </submittedName>
</protein>
<name>A0AAN9PRZ1_CANGL</name>
<proteinExistence type="predicted"/>
<sequence length="92" mass="10760">MEYFLEPVKVQVHLLPSFLFIFSSSMIQFQQSRITIFTKEKKNSKQTQRISNFNYRWSSLDSASKTPESSIKSNITTPGSPINLLWWQQESP</sequence>
<evidence type="ECO:0000313" key="2">
    <source>
        <dbReference type="Proteomes" id="UP001367508"/>
    </source>
</evidence>
<keyword evidence="2" id="KW-1185">Reference proteome</keyword>